<evidence type="ECO:0000256" key="1">
    <source>
        <dbReference type="ARBA" id="ARBA00007447"/>
    </source>
</evidence>
<keyword evidence="8" id="KW-1185">Reference proteome</keyword>
<sequence>MIFLLIFVIFAEAAIQIPLHENYESLSDSSIPFTSFQFRGLSSSTAVTNLQNSQYYMTVGIGTPPKIFSVGLSLETSWILVDQKECLQCRRWTYKFYSLQSATFKKTNKKWNTDSAYQMRGNAGKDTVIIGSFNSTSQAVFLIDSEHGMDNLKADGIFGLGFSKGQAVSILKRWYDENYIENMIFSLYLNDISGISGLQDKGQSMLIIDGHDIYKYAAEEEFTYISVLNSDEYWELSLDKVSLGDLTFNSGNKARISSGEKGILGPKEAIDGILQLLQSSANCNTDSNNQLTCNCNANYPDLLIQLSGNAFRIKQAGYLHKLNKDCSLVFGYSEIDDIWILVMLFWEGFIPFMIWKTRKSALLL</sequence>
<dbReference type="Pfam" id="PF00026">
    <property type="entry name" value="Asp"/>
    <property type="match status" value="1"/>
</dbReference>
<evidence type="ECO:0000256" key="2">
    <source>
        <dbReference type="ARBA" id="ARBA00022670"/>
    </source>
</evidence>
<dbReference type="CDD" id="cd05471">
    <property type="entry name" value="pepsin_like"/>
    <property type="match status" value="1"/>
</dbReference>
<name>A0AAU9J5W9_9CILI</name>
<dbReference type="PANTHER" id="PTHR47966:SF51">
    <property type="entry name" value="BETA-SITE APP-CLEAVING ENZYME, ISOFORM A-RELATED"/>
    <property type="match status" value="1"/>
</dbReference>
<dbReference type="InterPro" id="IPR034164">
    <property type="entry name" value="Pepsin-like_dom"/>
</dbReference>
<protein>
    <recommendedName>
        <fullName evidence="6">Peptidase A1 domain-containing protein</fullName>
    </recommendedName>
</protein>
<dbReference type="InterPro" id="IPR021109">
    <property type="entry name" value="Peptidase_aspartic_dom_sf"/>
</dbReference>
<evidence type="ECO:0000256" key="5">
    <source>
        <dbReference type="SAM" id="SignalP"/>
    </source>
</evidence>
<dbReference type="PROSITE" id="PS51767">
    <property type="entry name" value="PEPTIDASE_A1"/>
    <property type="match status" value="1"/>
</dbReference>
<feature type="domain" description="Peptidase A1" evidence="6">
    <location>
        <begin position="55"/>
        <end position="363"/>
    </location>
</feature>
<dbReference type="InterPro" id="IPR033121">
    <property type="entry name" value="PEPTIDASE_A1"/>
</dbReference>
<dbReference type="GO" id="GO:0004190">
    <property type="term" value="F:aspartic-type endopeptidase activity"/>
    <property type="evidence" value="ECO:0007669"/>
    <property type="project" value="UniProtKB-KW"/>
</dbReference>
<reference evidence="7" key="1">
    <citation type="submission" date="2021-09" db="EMBL/GenBank/DDBJ databases">
        <authorList>
            <consortium name="AG Swart"/>
            <person name="Singh M."/>
            <person name="Singh A."/>
            <person name="Seah K."/>
            <person name="Emmerich C."/>
        </authorList>
    </citation>
    <scope>NUCLEOTIDE SEQUENCE</scope>
    <source>
        <strain evidence="7">ATCC30299</strain>
    </source>
</reference>
<comment type="caution">
    <text evidence="7">The sequence shown here is derived from an EMBL/GenBank/DDBJ whole genome shotgun (WGS) entry which is preliminary data.</text>
</comment>
<dbReference type="Proteomes" id="UP001162131">
    <property type="component" value="Unassembled WGS sequence"/>
</dbReference>
<evidence type="ECO:0000256" key="4">
    <source>
        <dbReference type="ARBA" id="ARBA00022801"/>
    </source>
</evidence>
<keyword evidence="2" id="KW-0645">Protease</keyword>
<evidence type="ECO:0000313" key="8">
    <source>
        <dbReference type="Proteomes" id="UP001162131"/>
    </source>
</evidence>
<gene>
    <name evidence="7" type="ORF">BSTOLATCC_MIC27151</name>
</gene>
<keyword evidence="5" id="KW-0732">Signal</keyword>
<evidence type="ECO:0000313" key="7">
    <source>
        <dbReference type="EMBL" id="CAG9320680.1"/>
    </source>
</evidence>
<comment type="similarity">
    <text evidence="1">Belongs to the peptidase A1 family.</text>
</comment>
<organism evidence="7 8">
    <name type="scientific">Blepharisma stoltei</name>
    <dbReference type="NCBI Taxonomy" id="1481888"/>
    <lineage>
        <taxon>Eukaryota</taxon>
        <taxon>Sar</taxon>
        <taxon>Alveolata</taxon>
        <taxon>Ciliophora</taxon>
        <taxon>Postciliodesmatophora</taxon>
        <taxon>Heterotrichea</taxon>
        <taxon>Heterotrichida</taxon>
        <taxon>Blepharismidae</taxon>
        <taxon>Blepharisma</taxon>
    </lineage>
</organism>
<accession>A0AAU9J5W9</accession>
<feature type="chain" id="PRO_5043874380" description="Peptidase A1 domain-containing protein" evidence="5">
    <location>
        <begin position="17"/>
        <end position="364"/>
    </location>
</feature>
<dbReference type="InterPro" id="IPR001461">
    <property type="entry name" value="Aspartic_peptidase_A1"/>
</dbReference>
<proteinExistence type="inferred from homology"/>
<evidence type="ECO:0000259" key="6">
    <source>
        <dbReference type="PROSITE" id="PS51767"/>
    </source>
</evidence>
<keyword evidence="4" id="KW-0378">Hydrolase</keyword>
<dbReference type="SUPFAM" id="SSF50630">
    <property type="entry name" value="Acid proteases"/>
    <property type="match status" value="1"/>
</dbReference>
<keyword evidence="3" id="KW-0064">Aspartyl protease</keyword>
<dbReference type="PANTHER" id="PTHR47966">
    <property type="entry name" value="BETA-SITE APP-CLEAVING ENZYME, ISOFORM A-RELATED"/>
    <property type="match status" value="1"/>
</dbReference>
<dbReference type="GO" id="GO:0006508">
    <property type="term" value="P:proteolysis"/>
    <property type="evidence" value="ECO:0007669"/>
    <property type="project" value="UniProtKB-KW"/>
</dbReference>
<dbReference type="AlphaFoldDB" id="A0AAU9J5W9"/>
<feature type="signal peptide" evidence="5">
    <location>
        <begin position="1"/>
        <end position="16"/>
    </location>
</feature>
<dbReference type="Gene3D" id="2.40.70.10">
    <property type="entry name" value="Acid Proteases"/>
    <property type="match status" value="2"/>
</dbReference>
<evidence type="ECO:0000256" key="3">
    <source>
        <dbReference type="ARBA" id="ARBA00022750"/>
    </source>
</evidence>
<dbReference type="EMBL" id="CAJZBQ010000026">
    <property type="protein sequence ID" value="CAG9320680.1"/>
    <property type="molecule type" value="Genomic_DNA"/>
</dbReference>